<reference evidence="2 3" key="1">
    <citation type="submission" date="2020-04" db="EMBL/GenBank/DDBJ databases">
        <title>Draft genome of Pyxidicoccus fallax type strain.</title>
        <authorList>
            <person name="Whitworth D.E."/>
        </authorList>
    </citation>
    <scope>NUCLEOTIDE SEQUENCE [LARGE SCALE GENOMIC DNA]</scope>
    <source>
        <strain evidence="2 3">DSM 14698</strain>
    </source>
</reference>
<keyword evidence="1" id="KW-1133">Transmembrane helix</keyword>
<accession>A0A848LGS5</accession>
<proteinExistence type="predicted"/>
<evidence type="ECO:0008006" key="4">
    <source>
        <dbReference type="Google" id="ProtNLM"/>
    </source>
</evidence>
<keyword evidence="1" id="KW-0812">Transmembrane</keyword>
<gene>
    <name evidence="2" type="ORF">HG543_14085</name>
</gene>
<dbReference type="EMBL" id="JABBJJ010000052">
    <property type="protein sequence ID" value="NMO15971.1"/>
    <property type="molecule type" value="Genomic_DNA"/>
</dbReference>
<evidence type="ECO:0000313" key="2">
    <source>
        <dbReference type="EMBL" id="NMO15971.1"/>
    </source>
</evidence>
<name>A0A848LGS5_9BACT</name>
<keyword evidence="1" id="KW-0472">Membrane</keyword>
<evidence type="ECO:0000256" key="1">
    <source>
        <dbReference type="SAM" id="Phobius"/>
    </source>
</evidence>
<evidence type="ECO:0000313" key="3">
    <source>
        <dbReference type="Proteomes" id="UP000518300"/>
    </source>
</evidence>
<dbReference type="Proteomes" id="UP000518300">
    <property type="component" value="Unassembled WGS sequence"/>
</dbReference>
<keyword evidence="3" id="KW-1185">Reference proteome</keyword>
<feature type="transmembrane region" description="Helical" evidence="1">
    <location>
        <begin position="6"/>
        <end position="27"/>
    </location>
</feature>
<sequence length="75" mass="7972">MAWTAFGLALLGVVGGFVPGVIGWVVAERELRNIEQGESPPGGRTFVQAARLMGMLCTGALVAVVLISLFWLTIR</sequence>
<comment type="caution">
    <text evidence="2">The sequence shown here is derived from an EMBL/GenBank/DDBJ whole genome shotgun (WGS) entry which is preliminary data.</text>
</comment>
<dbReference type="RefSeq" id="WP_169345253.1">
    <property type="nucleotide sequence ID" value="NZ_JABBJJ010000052.1"/>
</dbReference>
<protein>
    <recommendedName>
        <fullName evidence="4">DUF4190 domain-containing protein</fullName>
    </recommendedName>
</protein>
<feature type="transmembrane region" description="Helical" evidence="1">
    <location>
        <begin position="52"/>
        <end position="74"/>
    </location>
</feature>
<dbReference type="AlphaFoldDB" id="A0A848LGS5"/>
<organism evidence="2 3">
    <name type="scientific">Pyxidicoccus fallax</name>
    <dbReference type="NCBI Taxonomy" id="394095"/>
    <lineage>
        <taxon>Bacteria</taxon>
        <taxon>Pseudomonadati</taxon>
        <taxon>Myxococcota</taxon>
        <taxon>Myxococcia</taxon>
        <taxon>Myxococcales</taxon>
        <taxon>Cystobacterineae</taxon>
        <taxon>Myxococcaceae</taxon>
        <taxon>Pyxidicoccus</taxon>
    </lineage>
</organism>